<comment type="similarity">
    <text evidence="6">Belongs to the peptidase M48 family.</text>
</comment>
<dbReference type="Pfam" id="PF01435">
    <property type="entry name" value="Peptidase_M48"/>
    <property type="match status" value="1"/>
</dbReference>
<evidence type="ECO:0000256" key="1">
    <source>
        <dbReference type="ARBA" id="ARBA00022670"/>
    </source>
</evidence>
<dbReference type="InterPro" id="IPR001915">
    <property type="entry name" value="Peptidase_M48"/>
</dbReference>
<evidence type="ECO:0000313" key="9">
    <source>
        <dbReference type="EMBL" id="MCV9932453.1"/>
    </source>
</evidence>
<accession>A0A9X2ZR65</accession>
<dbReference type="Proteomes" id="UP001151133">
    <property type="component" value="Unassembled WGS sequence"/>
</dbReference>
<evidence type="ECO:0000259" key="8">
    <source>
        <dbReference type="Pfam" id="PF01435"/>
    </source>
</evidence>
<proteinExistence type="inferred from homology"/>
<reference evidence="9" key="1">
    <citation type="submission" date="2022-10" db="EMBL/GenBank/DDBJ databases">
        <title>Two novel species of Flavobacterium.</title>
        <authorList>
            <person name="Liu Q."/>
            <person name="Xin Y.-H."/>
        </authorList>
    </citation>
    <scope>NUCLEOTIDE SEQUENCE</scope>
    <source>
        <strain evidence="9">LS1R47</strain>
    </source>
</reference>
<evidence type="ECO:0000256" key="2">
    <source>
        <dbReference type="ARBA" id="ARBA00022723"/>
    </source>
</evidence>
<dbReference type="GO" id="GO:0016020">
    <property type="term" value="C:membrane"/>
    <property type="evidence" value="ECO:0007669"/>
    <property type="project" value="TreeGrafter"/>
</dbReference>
<evidence type="ECO:0000256" key="6">
    <source>
        <dbReference type="RuleBase" id="RU003983"/>
    </source>
</evidence>
<name>A0A9X2ZR65_9FLAO</name>
<evidence type="ECO:0000256" key="4">
    <source>
        <dbReference type="ARBA" id="ARBA00022833"/>
    </source>
</evidence>
<comment type="caution">
    <text evidence="9">The sequence shown here is derived from an EMBL/GenBank/DDBJ whole genome shotgun (WGS) entry which is preliminary data.</text>
</comment>
<dbReference type="CDD" id="cd07332">
    <property type="entry name" value="M48C_Oma1_like"/>
    <property type="match status" value="1"/>
</dbReference>
<dbReference type="AlphaFoldDB" id="A0A9X2ZR65"/>
<keyword evidence="3 6" id="KW-0378">Hydrolase</keyword>
<dbReference type="InterPro" id="IPR051156">
    <property type="entry name" value="Mito/Outer_Membr_Metalloprot"/>
</dbReference>
<keyword evidence="7" id="KW-0812">Transmembrane</keyword>
<sequence length="355" mass="40478">MKERTIGIFYDGVSSVPQEIELIFDKEKKGFAFKTANNKLHFWKLNDIVFGKKGSVLNLEHGEEILQNIKVKNIDFISSVNVFRKKNGYIDWYQRLIDLGLKSHVILAVFILIFIVLGYIFVIPWVAEKSVVLIPEDYDNKLGDTFYEQNMTFSSIDSSKTKALNLFAKELKLNNTKKLKFTVVNSSEVNAFALPDGNIVVFTGIIDSMTGYDELVGLIGHEASHVNNRHSMKMLCRNLSGYLFVSTVLGDANGVMAVLGDNVNMIQSLSFSREFERQADLDGFEIMTLNKINPEGMSTLFKRLQGEKNFSIPEFLSSHPVTTERIGYIDEMIKTKSFVFKENPRLKKLFKEIKY</sequence>
<dbReference type="RefSeq" id="WP_264286725.1">
    <property type="nucleotide sequence ID" value="NZ_JAOZEV010000005.1"/>
</dbReference>
<comment type="cofactor">
    <cofactor evidence="6">
        <name>Zn(2+)</name>
        <dbReference type="ChEBI" id="CHEBI:29105"/>
    </cofactor>
    <text evidence="6">Binds 1 zinc ion per subunit.</text>
</comment>
<feature type="transmembrane region" description="Helical" evidence="7">
    <location>
        <begin position="105"/>
        <end position="127"/>
    </location>
</feature>
<keyword evidence="2" id="KW-0479">Metal-binding</keyword>
<keyword evidence="4 6" id="KW-0862">Zinc</keyword>
<dbReference type="PANTHER" id="PTHR22726">
    <property type="entry name" value="METALLOENDOPEPTIDASE OMA1"/>
    <property type="match status" value="1"/>
</dbReference>
<keyword evidence="7" id="KW-0472">Membrane</keyword>
<feature type="domain" description="Peptidase M48" evidence="8">
    <location>
        <begin position="167"/>
        <end position="332"/>
    </location>
</feature>
<dbReference type="GO" id="GO:0051603">
    <property type="term" value="P:proteolysis involved in protein catabolic process"/>
    <property type="evidence" value="ECO:0007669"/>
    <property type="project" value="TreeGrafter"/>
</dbReference>
<gene>
    <name evidence="9" type="ORF">OIU80_09175</name>
</gene>
<keyword evidence="7" id="KW-1133">Transmembrane helix</keyword>
<evidence type="ECO:0000256" key="5">
    <source>
        <dbReference type="ARBA" id="ARBA00023049"/>
    </source>
</evidence>
<keyword evidence="1 6" id="KW-0645">Protease</keyword>
<organism evidence="9 10">
    <name type="scientific">Flavobacterium frigoritolerans</name>
    <dbReference type="NCBI Taxonomy" id="2987686"/>
    <lineage>
        <taxon>Bacteria</taxon>
        <taxon>Pseudomonadati</taxon>
        <taxon>Bacteroidota</taxon>
        <taxon>Flavobacteriia</taxon>
        <taxon>Flavobacteriales</taxon>
        <taxon>Flavobacteriaceae</taxon>
        <taxon>Flavobacterium</taxon>
    </lineage>
</organism>
<dbReference type="PANTHER" id="PTHR22726:SF1">
    <property type="entry name" value="METALLOENDOPEPTIDASE OMA1, MITOCHONDRIAL"/>
    <property type="match status" value="1"/>
</dbReference>
<protein>
    <submittedName>
        <fullName evidence="9">M48 family metallopeptidase</fullName>
    </submittedName>
</protein>
<keyword evidence="10" id="KW-1185">Reference proteome</keyword>
<dbReference type="EMBL" id="JAOZEV010000005">
    <property type="protein sequence ID" value="MCV9932453.1"/>
    <property type="molecule type" value="Genomic_DNA"/>
</dbReference>
<evidence type="ECO:0000313" key="10">
    <source>
        <dbReference type="Proteomes" id="UP001151133"/>
    </source>
</evidence>
<dbReference type="GO" id="GO:0046872">
    <property type="term" value="F:metal ion binding"/>
    <property type="evidence" value="ECO:0007669"/>
    <property type="project" value="UniProtKB-KW"/>
</dbReference>
<evidence type="ECO:0000256" key="3">
    <source>
        <dbReference type="ARBA" id="ARBA00022801"/>
    </source>
</evidence>
<dbReference type="GO" id="GO:0004222">
    <property type="term" value="F:metalloendopeptidase activity"/>
    <property type="evidence" value="ECO:0007669"/>
    <property type="project" value="InterPro"/>
</dbReference>
<evidence type="ECO:0000256" key="7">
    <source>
        <dbReference type="SAM" id="Phobius"/>
    </source>
</evidence>
<dbReference type="Gene3D" id="3.30.2010.10">
    <property type="entry name" value="Metalloproteases ('zincins'), catalytic domain"/>
    <property type="match status" value="1"/>
</dbReference>
<keyword evidence="5 6" id="KW-0482">Metalloprotease</keyword>